<evidence type="ECO:0000259" key="4">
    <source>
        <dbReference type="Pfam" id="PF00465"/>
    </source>
</evidence>
<keyword evidence="3" id="KW-0520">NAD</keyword>
<keyword evidence="2" id="KW-0560">Oxidoreductase</keyword>
<dbReference type="Proteomes" id="UP000050430">
    <property type="component" value="Unassembled WGS sequence"/>
</dbReference>
<organism evidence="6 7">
    <name type="scientific">Leptolinea tardivitalis</name>
    <dbReference type="NCBI Taxonomy" id="229920"/>
    <lineage>
        <taxon>Bacteria</taxon>
        <taxon>Bacillati</taxon>
        <taxon>Chloroflexota</taxon>
        <taxon>Anaerolineae</taxon>
        <taxon>Anaerolineales</taxon>
        <taxon>Anaerolineaceae</taxon>
        <taxon>Leptolinea</taxon>
    </lineage>
</organism>
<evidence type="ECO:0000256" key="3">
    <source>
        <dbReference type="ARBA" id="ARBA00023027"/>
    </source>
</evidence>
<dbReference type="InterPro" id="IPR039697">
    <property type="entry name" value="Alcohol_dehydrogenase_Fe"/>
</dbReference>
<keyword evidence="7" id="KW-1185">Reference proteome</keyword>
<sequence length="385" mass="41445">MNSFEFVTSPRIIFGKGSLKNGIQAASGFGKKALLVHGTKAAPLETILSILHSESIKYTDFCVDHEPSVELVQQMVALARANNCEFVIAFGGGSVLDAGKATSAMLTNEGDLLDYLEVVGKNQPLQKPAAPCVAIPTTAGTGAEVTRNAVLAVHEKKVKVSLRSNFILPRLAIIDPELTYSLPPLVTAYTGLDALTQVIEPFVSIKCNPLMDVICRDGIIRSARSLYRAYQNGLEADTREDLSLTSLYGGLALTNSGLGAVHGFAAPMGGMYDAHHGAICGILLPEVVRMNIKALKERKSDSPVLSRYSEIACLLTGNSNARGEDGADWLSDLVSRMKIPHLSDYKIPREEFPIIVEKAQKASSMKANPIVLTDEELTDILKATY</sequence>
<comment type="caution">
    <text evidence="6">The sequence shown here is derived from an EMBL/GenBank/DDBJ whole genome shotgun (WGS) entry which is preliminary data.</text>
</comment>
<evidence type="ECO:0000259" key="5">
    <source>
        <dbReference type="Pfam" id="PF25137"/>
    </source>
</evidence>
<dbReference type="EMBL" id="LGCK01000007">
    <property type="protein sequence ID" value="KPL72572.1"/>
    <property type="molecule type" value="Genomic_DNA"/>
</dbReference>
<dbReference type="InterPro" id="IPR001670">
    <property type="entry name" value="ADH_Fe/GldA"/>
</dbReference>
<feature type="domain" description="Alcohol dehydrogenase iron-type/glycerol dehydrogenase GldA" evidence="4">
    <location>
        <begin position="10"/>
        <end position="176"/>
    </location>
</feature>
<evidence type="ECO:0000256" key="2">
    <source>
        <dbReference type="ARBA" id="ARBA00023002"/>
    </source>
</evidence>
<dbReference type="InterPro" id="IPR056798">
    <property type="entry name" value="ADH_Fe_C"/>
</dbReference>
<accession>A0A0P6WTP1</accession>
<gene>
    <name evidence="6" type="ORF">ADM99_05500</name>
</gene>
<dbReference type="PANTHER" id="PTHR11496">
    <property type="entry name" value="ALCOHOL DEHYDROGENASE"/>
    <property type="match status" value="1"/>
</dbReference>
<dbReference type="FunFam" id="3.40.50.1970:FF:000003">
    <property type="entry name" value="Alcohol dehydrogenase, iron-containing"/>
    <property type="match status" value="1"/>
</dbReference>
<proteinExistence type="inferred from homology"/>
<dbReference type="InterPro" id="IPR018211">
    <property type="entry name" value="ADH_Fe_CS"/>
</dbReference>
<dbReference type="GO" id="GO:0046872">
    <property type="term" value="F:metal ion binding"/>
    <property type="evidence" value="ECO:0007669"/>
    <property type="project" value="InterPro"/>
</dbReference>
<dbReference type="RefSeq" id="WP_062421381.1">
    <property type="nucleotide sequence ID" value="NZ_BBYA01000008.1"/>
</dbReference>
<dbReference type="STRING" id="229920.ADM99_05500"/>
<dbReference type="GO" id="GO:0004022">
    <property type="term" value="F:alcohol dehydrogenase (NAD+) activity"/>
    <property type="evidence" value="ECO:0007669"/>
    <property type="project" value="TreeGrafter"/>
</dbReference>
<comment type="similarity">
    <text evidence="1">Belongs to the iron-containing alcohol dehydrogenase family.</text>
</comment>
<dbReference type="Pfam" id="PF25137">
    <property type="entry name" value="ADH_Fe_C"/>
    <property type="match status" value="1"/>
</dbReference>
<dbReference type="CDD" id="cd08183">
    <property type="entry name" value="Fe-ADH-like"/>
    <property type="match status" value="1"/>
</dbReference>
<dbReference type="Pfam" id="PF00465">
    <property type="entry name" value="Fe-ADH"/>
    <property type="match status" value="1"/>
</dbReference>
<dbReference type="Gene3D" id="1.20.1090.10">
    <property type="entry name" value="Dehydroquinate synthase-like - alpha domain"/>
    <property type="match status" value="1"/>
</dbReference>
<dbReference type="Gene3D" id="3.40.50.1970">
    <property type="match status" value="1"/>
</dbReference>
<evidence type="ECO:0000313" key="7">
    <source>
        <dbReference type="Proteomes" id="UP000050430"/>
    </source>
</evidence>
<protein>
    <submittedName>
        <fullName evidence="6">Alcohol dehydrogenase</fullName>
    </submittedName>
</protein>
<evidence type="ECO:0000313" key="6">
    <source>
        <dbReference type="EMBL" id="KPL72572.1"/>
    </source>
</evidence>
<dbReference type="PANTHER" id="PTHR11496:SF102">
    <property type="entry name" value="ALCOHOL DEHYDROGENASE 4"/>
    <property type="match status" value="1"/>
</dbReference>
<name>A0A0P6WTP1_9CHLR</name>
<evidence type="ECO:0000256" key="1">
    <source>
        <dbReference type="ARBA" id="ARBA00007358"/>
    </source>
</evidence>
<dbReference type="AlphaFoldDB" id="A0A0P6WTP1"/>
<dbReference type="PROSITE" id="PS00913">
    <property type="entry name" value="ADH_IRON_1"/>
    <property type="match status" value="1"/>
</dbReference>
<reference evidence="6 7" key="1">
    <citation type="submission" date="2015-07" db="EMBL/GenBank/DDBJ databases">
        <title>Genome sequence of Leptolinea tardivitalis DSM 16556.</title>
        <authorList>
            <person name="Hemp J."/>
            <person name="Ward L.M."/>
            <person name="Pace L.A."/>
            <person name="Fischer W.W."/>
        </authorList>
    </citation>
    <scope>NUCLEOTIDE SEQUENCE [LARGE SCALE GENOMIC DNA]</scope>
    <source>
        <strain evidence="6 7">YMTK-2</strain>
    </source>
</reference>
<feature type="domain" description="Fe-containing alcohol dehydrogenase-like C-terminal" evidence="5">
    <location>
        <begin position="187"/>
        <end position="385"/>
    </location>
</feature>
<dbReference type="OrthoDB" id="9815791at2"/>
<dbReference type="SUPFAM" id="SSF56796">
    <property type="entry name" value="Dehydroquinate synthase-like"/>
    <property type="match status" value="1"/>
</dbReference>